<evidence type="ECO:0000256" key="5">
    <source>
        <dbReference type="ARBA" id="ARBA00023136"/>
    </source>
</evidence>
<comment type="subcellular location">
    <subcellularLocation>
        <location evidence="1">Membrane</location>
        <topology evidence="1">Multi-pass membrane protein</topology>
    </subcellularLocation>
</comment>
<feature type="transmembrane region" description="Helical" evidence="7">
    <location>
        <begin position="443"/>
        <end position="464"/>
    </location>
</feature>
<dbReference type="Gene3D" id="3.40.50.1820">
    <property type="entry name" value="alpha/beta hydrolase"/>
    <property type="match status" value="1"/>
</dbReference>
<evidence type="ECO:0000256" key="2">
    <source>
        <dbReference type="ARBA" id="ARBA00022448"/>
    </source>
</evidence>
<dbReference type="InterPro" id="IPR036259">
    <property type="entry name" value="MFS_trans_sf"/>
</dbReference>
<dbReference type="FunFam" id="1.20.1250.20:FF:000018">
    <property type="entry name" value="MFS transporter permease"/>
    <property type="match status" value="1"/>
</dbReference>
<dbReference type="GO" id="GO:0016020">
    <property type="term" value="C:membrane"/>
    <property type="evidence" value="ECO:0007669"/>
    <property type="project" value="UniProtKB-SubCell"/>
</dbReference>
<dbReference type="SUPFAM" id="SSF53474">
    <property type="entry name" value="alpha/beta-Hydrolases"/>
    <property type="match status" value="1"/>
</dbReference>
<feature type="transmembrane region" description="Helical" evidence="7">
    <location>
        <begin position="407"/>
        <end position="431"/>
    </location>
</feature>
<keyword evidence="3 7" id="KW-0812">Transmembrane</keyword>
<dbReference type="Gene3D" id="1.20.1250.20">
    <property type="entry name" value="MFS general substrate transporter like domains"/>
    <property type="match status" value="2"/>
</dbReference>
<dbReference type="PRINTS" id="PR00111">
    <property type="entry name" value="ABHYDROLASE"/>
</dbReference>
<evidence type="ECO:0000313" key="10">
    <source>
        <dbReference type="Proteomes" id="UP000028524"/>
    </source>
</evidence>
<keyword evidence="5 7" id="KW-0472">Membrane</keyword>
<feature type="domain" description="Major facilitator superfamily (MFS) profile" evidence="8">
    <location>
        <begin position="80"/>
        <end position="534"/>
    </location>
</feature>
<feature type="transmembrane region" description="Helical" evidence="7">
    <location>
        <begin position="381"/>
        <end position="400"/>
    </location>
</feature>
<proteinExistence type="predicted"/>
<feature type="transmembrane region" description="Helical" evidence="7">
    <location>
        <begin position="76"/>
        <end position="93"/>
    </location>
</feature>
<keyword evidence="2" id="KW-0813">Transport</keyword>
<dbReference type="Proteomes" id="UP000028524">
    <property type="component" value="Unassembled WGS sequence"/>
</dbReference>
<protein>
    <recommendedName>
        <fullName evidence="8">Major facilitator superfamily (MFS) profile domain-containing protein</fullName>
    </recommendedName>
</protein>
<reference evidence="9 10" key="1">
    <citation type="journal article" date="2014" name="BMC Genomics">
        <title>Comparative genome sequencing reveals chemotype-specific gene clusters in the toxigenic black mold Stachybotrys.</title>
        <authorList>
            <person name="Semeiks J."/>
            <person name="Borek D."/>
            <person name="Otwinowski Z."/>
            <person name="Grishin N.V."/>
        </authorList>
    </citation>
    <scope>NUCLEOTIDE SEQUENCE [LARGE SCALE GENOMIC DNA]</scope>
    <source>
        <strain evidence="9 10">IBT 40285</strain>
    </source>
</reference>
<feature type="transmembrane region" description="Helical" evidence="7">
    <location>
        <begin position="351"/>
        <end position="369"/>
    </location>
</feature>
<keyword evidence="4 7" id="KW-1133">Transmembrane helix</keyword>
<evidence type="ECO:0000256" key="1">
    <source>
        <dbReference type="ARBA" id="ARBA00004141"/>
    </source>
</evidence>
<name>A0A084Q9K9_STAC4</name>
<dbReference type="GO" id="GO:0022857">
    <property type="term" value="F:transmembrane transporter activity"/>
    <property type="evidence" value="ECO:0007669"/>
    <property type="project" value="InterPro"/>
</dbReference>
<evidence type="ECO:0000313" key="9">
    <source>
        <dbReference type="EMBL" id="KFA60644.1"/>
    </source>
</evidence>
<dbReference type="Pfam" id="PF07690">
    <property type="entry name" value="MFS_1"/>
    <property type="match status" value="1"/>
</dbReference>
<feature type="transmembrane region" description="Helical" evidence="7">
    <location>
        <begin position="240"/>
        <end position="262"/>
    </location>
</feature>
<dbReference type="PROSITE" id="PS50850">
    <property type="entry name" value="MFS"/>
    <property type="match status" value="1"/>
</dbReference>
<feature type="transmembrane region" description="Helical" evidence="7">
    <location>
        <begin position="207"/>
        <end position="228"/>
    </location>
</feature>
<feature type="region of interest" description="Disordered" evidence="6">
    <location>
        <begin position="1"/>
        <end position="21"/>
    </location>
</feature>
<dbReference type="SUPFAM" id="SSF103473">
    <property type="entry name" value="MFS general substrate transporter"/>
    <property type="match status" value="1"/>
</dbReference>
<dbReference type="InterPro" id="IPR011701">
    <property type="entry name" value="MFS"/>
</dbReference>
<dbReference type="Pfam" id="PF00561">
    <property type="entry name" value="Abhydrolase_1"/>
    <property type="match status" value="1"/>
</dbReference>
<dbReference type="InterPro" id="IPR020846">
    <property type="entry name" value="MFS_dom"/>
</dbReference>
<dbReference type="OrthoDB" id="10249433at2759"/>
<sequence>MTSTGRCATPDARLPRTSEEPPGIQATLILESQHSPKPEDRIAVIGRHRVVGLREDDESFYRGFSKKQRRRVRSKIDVRLLPILAFLYMLAQLDRSNIGNAKVEGLKADTNLTDTEYNILLAAFFIPYCLFEVPSNMVLKKLQRPSRYIPTLVVAWGAVMASHGFANDFSGLLVARLLLGTTESGFYPAAMFLCSQWYRPRELASRLSVFMAMAAVSGITSGLLAAAIRNMDGLAGYEGWRWLFFVEGGITIMVGVATWFFLIDTPGRSSGWLTGDEIRYMEIETLIKEGGPHDEGRRASAWNDVLAIVADWRYWVFGTMLLVDQACAYGLKFSIPSIIKGMGYTGSRTQLLSTIPYIFGFVSALVMPTCSDYFGSRAMPITIAFSSSAIGFGMLLALVDDMATQKVAVIAGMCFVTVGVFPLSPVAGGWVSNNIATPGRRAAAIAFVLSLGSLGGLPSGFMYVESQAPHFTLGFQISYYLCGLDFLPCRWIPSFIVAGARKVSFDKAIAVLPIMKLSYLVGTLTVFLAAGPAAAQADGTIIDGPFPEDLNGSNFTYPWPIQLFRFTSQFQQLDMAFMDVRPACNVSNGRTAVLLHGRNFCGATWEGTIRALTASGYRVVAPDQVGFCKSTKPENYQFSLDQLAWNTRGLLQALDVNSFTLIGHSYGGMLTTRISLQYPGAVAEIVLLCPVGLEDYVREGVPYIGLDQHRLTESRSNYTSIREYQRNVYYVGQWEPEYDVWVTMSVNIYYGSQRELFLRSQARIIDSVLTGPVVPYFQDLLPRTLLIVGERDRTAIGSGWAPLEVAQRLGRFDVLGPRVAAQLRNGQLLSYPDLGHAPHISHPDIVHRDLLDWLTT</sequence>
<evidence type="ECO:0000256" key="3">
    <source>
        <dbReference type="ARBA" id="ARBA00022692"/>
    </source>
</evidence>
<organism evidence="9 10">
    <name type="scientific">Stachybotrys chlorohalonatus (strain IBT 40285)</name>
    <dbReference type="NCBI Taxonomy" id="1283841"/>
    <lineage>
        <taxon>Eukaryota</taxon>
        <taxon>Fungi</taxon>
        <taxon>Dikarya</taxon>
        <taxon>Ascomycota</taxon>
        <taxon>Pezizomycotina</taxon>
        <taxon>Sordariomycetes</taxon>
        <taxon>Hypocreomycetidae</taxon>
        <taxon>Hypocreales</taxon>
        <taxon>Stachybotryaceae</taxon>
        <taxon>Stachybotrys</taxon>
    </lineage>
</organism>
<dbReference type="PANTHER" id="PTHR43791">
    <property type="entry name" value="PERMEASE-RELATED"/>
    <property type="match status" value="1"/>
</dbReference>
<accession>A0A084Q9K9</accession>
<feature type="transmembrane region" description="Helical" evidence="7">
    <location>
        <begin position="148"/>
        <end position="166"/>
    </location>
</feature>
<keyword evidence="10" id="KW-1185">Reference proteome</keyword>
<dbReference type="HOGENOM" id="CLU_333744_0_0_1"/>
<evidence type="ECO:0000256" key="6">
    <source>
        <dbReference type="SAM" id="MobiDB-lite"/>
    </source>
</evidence>
<dbReference type="EMBL" id="KL660900">
    <property type="protein sequence ID" value="KFA60644.1"/>
    <property type="molecule type" value="Genomic_DNA"/>
</dbReference>
<evidence type="ECO:0000259" key="8">
    <source>
        <dbReference type="PROSITE" id="PS50850"/>
    </source>
</evidence>
<dbReference type="InParanoid" id="A0A084Q9K9"/>
<feature type="transmembrane region" description="Helical" evidence="7">
    <location>
        <begin position="517"/>
        <end position="535"/>
    </location>
</feature>
<dbReference type="AlphaFoldDB" id="A0A084Q9K9"/>
<dbReference type="InterPro" id="IPR000073">
    <property type="entry name" value="AB_hydrolase_1"/>
</dbReference>
<dbReference type="PANTHER" id="PTHR43791:SF54">
    <property type="entry name" value="MAJOR FACILITATOR SUPERFAMILY (MFS) PROFILE DOMAIN-CONTAINING PROTEIN-RELATED"/>
    <property type="match status" value="1"/>
</dbReference>
<feature type="transmembrane region" description="Helical" evidence="7">
    <location>
        <begin position="119"/>
        <end position="139"/>
    </location>
</feature>
<evidence type="ECO:0000256" key="4">
    <source>
        <dbReference type="ARBA" id="ARBA00022989"/>
    </source>
</evidence>
<gene>
    <name evidence="9" type="ORF">S40285_07345</name>
</gene>
<dbReference type="InterPro" id="IPR029058">
    <property type="entry name" value="AB_hydrolase_fold"/>
</dbReference>
<evidence type="ECO:0000256" key="7">
    <source>
        <dbReference type="SAM" id="Phobius"/>
    </source>
</evidence>